<accession>A0AAV5DQ85</accession>
<evidence type="ECO:0000256" key="3">
    <source>
        <dbReference type="RuleBase" id="RU000461"/>
    </source>
</evidence>
<keyword evidence="2 3" id="KW-0408">Iron</keyword>
<dbReference type="Proteomes" id="UP001054889">
    <property type="component" value="Unassembled WGS sequence"/>
</dbReference>
<gene>
    <name evidence="4" type="primary">ga31543</name>
    <name evidence="4" type="ORF">PR202_ga31543</name>
</gene>
<dbReference type="InterPro" id="IPR017972">
    <property type="entry name" value="Cyt_P450_CS"/>
</dbReference>
<dbReference type="AlphaFoldDB" id="A0AAV5DQ85"/>
<feature type="binding site" description="axial binding residue" evidence="2">
    <location>
        <position position="193"/>
    </location>
    <ligand>
        <name>heme</name>
        <dbReference type="ChEBI" id="CHEBI:30413"/>
    </ligand>
    <ligandPart>
        <name>Fe</name>
        <dbReference type="ChEBI" id="CHEBI:18248"/>
    </ligandPart>
</feature>
<dbReference type="GO" id="GO:0004497">
    <property type="term" value="F:monooxygenase activity"/>
    <property type="evidence" value="ECO:0007669"/>
    <property type="project" value="UniProtKB-KW"/>
</dbReference>
<name>A0AAV5DQ85_ELECO</name>
<reference evidence="4" key="1">
    <citation type="journal article" date="2018" name="DNA Res.">
        <title>Multiple hybrid de novo genome assembly of finger millet, an orphan allotetraploid crop.</title>
        <authorList>
            <person name="Hatakeyama M."/>
            <person name="Aluri S."/>
            <person name="Balachadran M.T."/>
            <person name="Sivarajan S.R."/>
            <person name="Patrignani A."/>
            <person name="Gruter S."/>
            <person name="Poveda L."/>
            <person name="Shimizu-Inatsugi R."/>
            <person name="Baeten J."/>
            <person name="Francoijs K.J."/>
            <person name="Nataraja K.N."/>
            <person name="Reddy Y.A.N."/>
            <person name="Phadnis S."/>
            <person name="Ravikumar R.L."/>
            <person name="Schlapbach R."/>
            <person name="Sreeman S.M."/>
            <person name="Shimizu K.K."/>
        </authorList>
    </citation>
    <scope>NUCLEOTIDE SEQUENCE</scope>
</reference>
<proteinExistence type="inferred from homology"/>
<keyword evidence="3" id="KW-0560">Oxidoreductase</keyword>
<evidence type="ECO:0000313" key="4">
    <source>
        <dbReference type="EMBL" id="GJN13199.1"/>
    </source>
</evidence>
<sequence length="258" mass="29575">MWWTRTRWERHRTLKELIVKLTTETSKPNISDAFPFLAPLDLLGSRRSFSRSQVKLYKFLDEEFVEPRLATGENHDDVLDDILSQYAKSQLTRSDITRFLAMQKVRTELTANLGSKEFVEESDLVQLPYVQPVVKETLGCMCVFINLWAIGRDPASWPQPEEFMPERFLGNRVVDYRGSDFAFKPFGAGRRVCPGLDISARKSSLCQFSSRSPTKITLFFCFCPSLEACPLDFHACMVSVVSMDALALCFREDHNSSF</sequence>
<evidence type="ECO:0000313" key="5">
    <source>
        <dbReference type="Proteomes" id="UP001054889"/>
    </source>
</evidence>
<dbReference type="InterPro" id="IPR036396">
    <property type="entry name" value="Cyt_P450_sf"/>
</dbReference>
<dbReference type="EMBL" id="BQKI01000041">
    <property type="protein sequence ID" value="GJN13199.1"/>
    <property type="molecule type" value="Genomic_DNA"/>
</dbReference>
<keyword evidence="3" id="KW-0503">Monooxygenase</keyword>
<dbReference type="Pfam" id="PF00067">
    <property type="entry name" value="p450"/>
    <property type="match status" value="1"/>
</dbReference>
<dbReference type="GO" id="GO:0005506">
    <property type="term" value="F:iron ion binding"/>
    <property type="evidence" value="ECO:0007669"/>
    <property type="project" value="InterPro"/>
</dbReference>
<dbReference type="PANTHER" id="PTHR47950">
    <property type="entry name" value="CYTOCHROME P450, FAMILY 76, SUBFAMILY C, POLYPEPTIDE 5-RELATED"/>
    <property type="match status" value="1"/>
</dbReference>
<comment type="similarity">
    <text evidence="1 3">Belongs to the cytochrome P450 family.</text>
</comment>
<organism evidence="4 5">
    <name type="scientific">Eleusine coracana subsp. coracana</name>
    <dbReference type="NCBI Taxonomy" id="191504"/>
    <lineage>
        <taxon>Eukaryota</taxon>
        <taxon>Viridiplantae</taxon>
        <taxon>Streptophyta</taxon>
        <taxon>Embryophyta</taxon>
        <taxon>Tracheophyta</taxon>
        <taxon>Spermatophyta</taxon>
        <taxon>Magnoliopsida</taxon>
        <taxon>Liliopsida</taxon>
        <taxon>Poales</taxon>
        <taxon>Poaceae</taxon>
        <taxon>PACMAD clade</taxon>
        <taxon>Chloridoideae</taxon>
        <taxon>Cynodonteae</taxon>
        <taxon>Eleusininae</taxon>
        <taxon>Eleusine</taxon>
    </lineage>
</organism>
<comment type="caution">
    <text evidence="4">The sequence shown here is derived from an EMBL/GenBank/DDBJ whole genome shotgun (WGS) entry which is preliminary data.</text>
</comment>
<dbReference type="GO" id="GO:0020037">
    <property type="term" value="F:heme binding"/>
    <property type="evidence" value="ECO:0007669"/>
    <property type="project" value="InterPro"/>
</dbReference>
<dbReference type="PANTHER" id="PTHR47950:SF48">
    <property type="entry name" value="CYTOCHROME P450 FAMILY PROTEIN, EXPRESSED"/>
    <property type="match status" value="1"/>
</dbReference>
<keyword evidence="2 3" id="KW-0479">Metal-binding</keyword>
<comment type="cofactor">
    <cofactor evidence="2">
        <name>heme</name>
        <dbReference type="ChEBI" id="CHEBI:30413"/>
    </cofactor>
</comment>
<dbReference type="Gene3D" id="1.10.630.10">
    <property type="entry name" value="Cytochrome P450"/>
    <property type="match status" value="1"/>
</dbReference>
<evidence type="ECO:0000256" key="2">
    <source>
        <dbReference type="PIRSR" id="PIRSR602401-1"/>
    </source>
</evidence>
<dbReference type="InterPro" id="IPR001128">
    <property type="entry name" value="Cyt_P450"/>
</dbReference>
<dbReference type="PRINTS" id="PR00463">
    <property type="entry name" value="EP450I"/>
</dbReference>
<keyword evidence="5" id="KW-1185">Reference proteome</keyword>
<evidence type="ECO:0000256" key="1">
    <source>
        <dbReference type="ARBA" id="ARBA00010617"/>
    </source>
</evidence>
<protein>
    <submittedName>
        <fullName evidence="4">Uncharacterized protein</fullName>
    </submittedName>
</protein>
<dbReference type="InterPro" id="IPR002401">
    <property type="entry name" value="Cyt_P450_E_grp-I"/>
</dbReference>
<reference evidence="4" key="2">
    <citation type="submission" date="2021-12" db="EMBL/GenBank/DDBJ databases">
        <title>Resequencing data analysis of finger millet.</title>
        <authorList>
            <person name="Hatakeyama M."/>
            <person name="Aluri S."/>
            <person name="Balachadran M.T."/>
            <person name="Sivarajan S.R."/>
            <person name="Poveda L."/>
            <person name="Shimizu-Inatsugi R."/>
            <person name="Schlapbach R."/>
            <person name="Sreeman S.M."/>
            <person name="Shimizu K.K."/>
        </authorList>
    </citation>
    <scope>NUCLEOTIDE SEQUENCE</scope>
</reference>
<dbReference type="GO" id="GO:0016705">
    <property type="term" value="F:oxidoreductase activity, acting on paired donors, with incorporation or reduction of molecular oxygen"/>
    <property type="evidence" value="ECO:0007669"/>
    <property type="project" value="InterPro"/>
</dbReference>
<dbReference type="SUPFAM" id="SSF48264">
    <property type="entry name" value="Cytochrome P450"/>
    <property type="match status" value="1"/>
</dbReference>
<dbReference type="PROSITE" id="PS00086">
    <property type="entry name" value="CYTOCHROME_P450"/>
    <property type="match status" value="1"/>
</dbReference>
<keyword evidence="2 3" id="KW-0349">Heme</keyword>